<accession>A0A919E639</accession>
<evidence type="ECO:0000256" key="2">
    <source>
        <dbReference type="ARBA" id="ARBA00022448"/>
    </source>
</evidence>
<gene>
    <name evidence="14" type="primary">btuB</name>
    <name evidence="14" type="ORF">GCM10017044_07910</name>
</gene>
<dbReference type="InterPro" id="IPR000531">
    <property type="entry name" value="Beta-barrel_TonB"/>
</dbReference>
<evidence type="ECO:0000256" key="6">
    <source>
        <dbReference type="ARBA" id="ARBA00023136"/>
    </source>
</evidence>
<dbReference type="RefSeq" id="WP_191250245.1">
    <property type="nucleotide sequence ID" value="NZ_BNCI01000001.1"/>
</dbReference>
<dbReference type="AlphaFoldDB" id="A0A919E639"/>
<evidence type="ECO:0000313" key="14">
    <source>
        <dbReference type="EMBL" id="GHF16057.1"/>
    </source>
</evidence>
<dbReference type="Gene3D" id="2.170.130.10">
    <property type="entry name" value="TonB-dependent receptor, plug domain"/>
    <property type="match status" value="1"/>
</dbReference>
<sequence>MTKSNKARLHERLLGASALSAILAVTMPVAVANAQDAAAEEFEEVVVTGSRIKRADIESVSPVSVVGSVDLNLAGNINIEQTLNRLPALIPNQTSTTNNGGNGQARVDLRELGVTRTLVLMNGRRMVGTGTNGAVDINNIPAALIERVEVLTGGASAIYGSDAVAGVVNFVMKSNFEGVEFGGQYNISELGDGDTWTTSFTAGGNFADGRGNIVFSSSYTQRSELFQSDRDSWAGQTIADFGTGEFIAFGSSNIPGSRVTGVGAGPNGEIVLPDGSFAVDGVGFTPDGKPISNNGNRYNFAPYQFIQTPQKRFTLNTLGHYEISDSVEVYWEGQFSQNRVDMQLAPNAGRLPSVGPLTFSADNPLLDPVTRQFFLDNFDLGGAVDAVAGDGIITLPTVNRRFTEGGPRENIRDLNFYRAALGFRGDLGNGWDYDVSYVHGRANRTDVLTNRVSAVRIADGLNSTLDANGNPVCISGSPGCVPLSIFGDGAVSDAAAAWISPTAIRNFYTQQNIVSASVSGTVDNFDLGAGALGLAVGVEYRKESAEDNPDSLIRSGELGAGNNASPTKGSYNVKELFAEAVMPLLADKEFAQRLDLELAGRISDYSTAGGVFSWSAGLQYEPVAGVRFRGGFQRATRAPNIGELYGGTSSGASSTTDPCSSTQVQPEEVAFCQQWGVANPNSYTPPNAQIFTTSGSNPNLFEETAETYTIGVVLTPEEVPGLEVTVDYYDIKLEDAITTLTSSTVLDLCLFSRDLNDRFCQAAQRDSLGDIQQIFAPNDNIANQRRKGIDWMVNYSFELGEGQLTVTNSGNYMITNEFQSTPITPVTDCNGIFGGQCTGLGDFTAPEWRMNQTFSYAIGDWYLRASGRLIGKIKNDTLVQDPTALVAQEEIKVNAYVDLSFTYQLNDHVQLTGGAQNITNNKPPRIGYFQNVAANTDPSLYDVIGRSYFMGAKVTF</sequence>
<keyword evidence="15" id="KW-1185">Reference proteome</keyword>
<dbReference type="InterPro" id="IPR012910">
    <property type="entry name" value="Plug_dom"/>
</dbReference>
<reference evidence="14" key="2">
    <citation type="submission" date="2020-09" db="EMBL/GenBank/DDBJ databases">
        <authorList>
            <person name="Sun Q."/>
            <person name="Kim S."/>
        </authorList>
    </citation>
    <scope>NUCLEOTIDE SEQUENCE</scope>
    <source>
        <strain evidence="14">KCTC 42590</strain>
    </source>
</reference>
<dbReference type="GO" id="GO:0009279">
    <property type="term" value="C:cell outer membrane"/>
    <property type="evidence" value="ECO:0007669"/>
    <property type="project" value="UniProtKB-SubCell"/>
</dbReference>
<dbReference type="Gene3D" id="2.40.170.20">
    <property type="entry name" value="TonB-dependent receptor, beta-barrel domain"/>
    <property type="match status" value="1"/>
</dbReference>
<dbReference type="PANTHER" id="PTHR47234">
    <property type="match status" value="1"/>
</dbReference>
<evidence type="ECO:0000256" key="8">
    <source>
        <dbReference type="PROSITE-ProRule" id="PRU01360"/>
    </source>
</evidence>
<comment type="caution">
    <text evidence="14">The sequence shown here is derived from an EMBL/GenBank/DDBJ whole genome shotgun (WGS) entry which is preliminary data.</text>
</comment>
<comment type="subcellular location">
    <subcellularLocation>
        <location evidence="1 8">Cell outer membrane</location>
        <topology evidence="1 8">Multi-pass membrane protein</topology>
    </subcellularLocation>
</comment>
<evidence type="ECO:0000256" key="9">
    <source>
        <dbReference type="RuleBase" id="RU003357"/>
    </source>
</evidence>
<keyword evidence="4 8" id="KW-0812">Transmembrane</keyword>
<evidence type="ECO:0000256" key="4">
    <source>
        <dbReference type="ARBA" id="ARBA00022692"/>
    </source>
</evidence>
<feature type="signal peptide" evidence="11">
    <location>
        <begin position="1"/>
        <end position="34"/>
    </location>
</feature>
<evidence type="ECO:0000256" key="10">
    <source>
        <dbReference type="SAM" id="MobiDB-lite"/>
    </source>
</evidence>
<dbReference type="PROSITE" id="PS52016">
    <property type="entry name" value="TONB_DEPENDENT_REC_3"/>
    <property type="match status" value="1"/>
</dbReference>
<organism evidence="14 15">
    <name type="scientific">Kordiimonas sediminis</name>
    <dbReference type="NCBI Taxonomy" id="1735581"/>
    <lineage>
        <taxon>Bacteria</taxon>
        <taxon>Pseudomonadati</taxon>
        <taxon>Pseudomonadota</taxon>
        <taxon>Alphaproteobacteria</taxon>
        <taxon>Kordiimonadales</taxon>
        <taxon>Kordiimonadaceae</taxon>
        <taxon>Kordiimonas</taxon>
    </lineage>
</organism>
<dbReference type="InterPro" id="IPR036942">
    <property type="entry name" value="Beta-barrel_TonB_sf"/>
</dbReference>
<keyword evidence="2 8" id="KW-0813">Transport</keyword>
<evidence type="ECO:0000256" key="7">
    <source>
        <dbReference type="ARBA" id="ARBA00023237"/>
    </source>
</evidence>
<feature type="region of interest" description="Disordered" evidence="10">
    <location>
        <begin position="546"/>
        <end position="566"/>
    </location>
</feature>
<protein>
    <submittedName>
        <fullName evidence="14">TonB-dependent receptor</fullName>
    </submittedName>
</protein>
<keyword evidence="3 8" id="KW-1134">Transmembrane beta strand</keyword>
<keyword evidence="5 9" id="KW-0798">TonB box</keyword>
<dbReference type="InterPro" id="IPR039426">
    <property type="entry name" value="TonB-dep_rcpt-like"/>
</dbReference>
<keyword evidence="6 8" id="KW-0472">Membrane</keyword>
<keyword evidence="11" id="KW-0732">Signal</keyword>
<evidence type="ECO:0000256" key="3">
    <source>
        <dbReference type="ARBA" id="ARBA00022452"/>
    </source>
</evidence>
<feature type="domain" description="TonB-dependent receptor-like beta-barrel" evidence="12">
    <location>
        <begin position="370"/>
        <end position="918"/>
    </location>
</feature>
<evidence type="ECO:0000259" key="12">
    <source>
        <dbReference type="Pfam" id="PF00593"/>
    </source>
</evidence>
<feature type="chain" id="PRO_5037057587" evidence="11">
    <location>
        <begin position="35"/>
        <end position="956"/>
    </location>
</feature>
<feature type="domain" description="TonB-dependent receptor plug" evidence="13">
    <location>
        <begin position="58"/>
        <end position="167"/>
    </location>
</feature>
<dbReference type="Pfam" id="PF07715">
    <property type="entry name" value="Plug"/>
    <property type="match status" value="1"/>
</dbReference>
<comment type="similarity">
    <text evidence="8 9">Belongs to the TonB-dependent receptor family.</text>
</comment>
<dbReference type="PANTHER" id="PTHR47234:SF2">
    <property type="entry name" value="TONB-DEPENDENT RECEPTOR"/>
    <property type="match status" value="1"/>
</dbReference>
<evidence type="ECO:0000259" key="13">
    <source>
        <dbReference type="Pfam" id="PF07715"/>
    </source>
</evidence>
<name>A0A919E639_9PROT</name>
<reference evidence="14" key="1">
    <citation type="journal article" date="2014" name="Int. J. Syst. Evol. Microbiol.">
        <title>Complete genome sequence of Corynebacterium casei LMG S-19264T (=DSM 44701T), isolated from a smear-ripened cheese.</title>
        <authorList>
            <consortium name="US DOE Joint Genome Institute (JGI-PGF)"/>
            <person name="Walter F."/>
            <person name="Albersmeier A."/>
            <person name="Kalinowski J."/>
            <person name="Ruckert C."/>
        </authorList>
    </citation>
    <scope>NUCLEOTIDE SEQUENCE</scope>
    <source>
        <strain evidence="14">KCTC 42590</strain>
    </source>
</reference>
<evidence type="ECO:0000256" key="1">
    <source>
        <dbReference type="ARBA" id="ARBA00004571"/>
    </source>
</evidence>
<evidence type="ECO:0000256" key="5">
    <source>
        <dbReference type="ARBA" id="ARBA00023077"/>
    </source>
</evidence>
<evidence type="ECO:0000313" key="15">
    <source>
        <dbReference type="Proteomes" id="UP000630923"/>
    </source>
</evidence>
<keyword evidence="14" id="KW-0675">Receptor</keyword>
<dbReference type="SUPFAM" id="SSF56935">
    <property type="entry name" value="Porins"/>
    <property type="match status" value="1"/>
</dbReference>
<dbReference type="Proteomes" id="UP000630923">
    <property type="component" value="Unassembled WGS sequence"/>
</dbReference>
<proteinExistence type="inferred from homology"/>
<evidence type="ECO:0000256" key="11">
    <source>
        <dbReference type="SAM" id="SignalP"/>
    </source>
</evidence>
<dbReference type="Pfam" id="PF00593">
    <property type="entry name" value="TonB_dep_Rec_b-barrel"/>
    <property type="match status" value="1"/>
</dbReference>
<dbReference type="EMBL" id="BNCI01000001">
    <property type="protein sequence ID" value="GHF16057.1"/>
    <property type="molecule type" value="Genomic_DNA"/>
</dbReference>
<keyword evidence="7 8" id="KW-0998">Cell outer membrane</keyword>
<dbReference type="InterPro" id="IPR037066">
    <property type="entry name" value="Plug_dom_sf"/>
</dbReference>